<gene>
    <name evidence="2" type="ordered locus">Ppro_3658</name>
</gene>
<evidence type="ECO:0000313" key="3">
    <source>
        <dbReference type="Proteomes" id="UP000006732"/>
    </source>
</evidence>
<dbReference type="EMBL" id="CP000483">
    <property type="protein sequence ID" value="ABL01250.1"/>
    <property type="molecule type" value="Genomic_DNA"/>
</dbReference>
<organism evidence="2 3">
    <name type="scientific">Pelobacter propionicus (strain DSM 2379 / NBRC 103807 / OttBd1)</name>
    <dbReference type="NCBI Taxonomy" id="338966"/>
    <lineage>
        <taxon>Bacteria</taxon>
        <taxon>Pseudomonadati</taxon>
        <taxon>Thermodesulfobacteriota</taxon>
        <taxon>Desulfuromonadia</taxon>
        <taxon>Desulfuromonadales</taxon>
        <taxon>Desulfuromonadaceae</taxon>
        <taxon>Pelobacter</taxon>
    </lineage>
</organism>
<dbReference type="HOGENOM" id="CLU_1439825_0_0_7"/>
<keyword evidence="2" id="KW-0614">Plasmid</keyword>
<feature type="transmembrane region" description="Helical" evidence="1">
    <location>
        <begin position="20"/>
        <end position="39"/>
    </location>
</feature>
<dbReference type="AlphaFoldDB" id="A0R831"/>
<name>A0R831_PELPD</name>
<evidence type="ECO:0000313" key="2">
    <source>
        <dbReference type="EMBL" id="ABL01250.1"/>
    </source>
</evidence>
<keyword evidence="1" id="KW-0812">Transmembrane</keyword>
<dbReference type="KEGG" id="ppd:Ppro_3658"/>
<keyword evidence="1" id="KW-0472">Membrane</keyword>
<keyword evidence="1" id="KW-1133">Transmembrane helix</keyword>
<keyword evidence="3" id="KW-1185">Reference proteome</keyword>
<dbReference type="Proteomes" id="UP000006732">
    <property type="component" value="Plasmid pPRO1"/>
</dbReference>
<geneLocation type="plasmid" evidence="2 3">
    <name>pPRO1</name>
</geneLocation>
<protein>
    <submittedName>
        <fullName evidence="2">Uncharacterized protein</fullName>
    </submittedName>
</protein>
<reference evidence="2 3" key="1">
    <citation type="submission" date="2006-10" db="EMBL/GenBank/DDBJ databases">
        <title>Complete sequence of plasmid pPRO1 of Pelobacter propionicus DSM 2379.</title>
        <authorList>
            <consortium name="US DOE Joint Genome Institute"/>
            <person name="Copeland A."/>
            <person name="Lucas S."/>
            <person name="Lapidus A."/>
            <person name="Barry K."/>
            <person name="Detter J.C."/>
            <person name="Glavina del Rio T."/>
            <person name="Hammon N."/>
            <person name="Israni S."/>
            <person name="Dalin E."/>
            <person name="Tice H."/>
            <person name="Pitluck S."/>
            <person name="Saunders E."/>
            <person name="Brettin T."/>
            <person name="Bruce D."/>
            <person name="Han C."/>
            <person name="Tapia R."/>
            <person name="Schmutz J."/>
            <person name="Larimer F."/>
            <person name="Land M."/>
            <person name="Hauser L."/>
            <person name="Kyrpides N."/>
            <person name="Kim E."/>
            <person name="Lovley D."/>
            <person name="Richardson P."/>
        </authorList>
    </citation>
    <scope>NUCLEOTIDE SEQUENCE [LARGE SCALE GENOMIC DNA]</scope>
    <source>
        <strain evidence="3">DSM 2379 / NBRC 103807 / OttBd1</strain>
        <plasmid evidence="3">Plasmid pPRO1</plasmid>
    </source>
</reference>
<accession>A0R831</accession>
<proteinExistence type="predicted"/>
<sequence>MVLPQAWDCLRLWVKVPEMIKIISLIMLVILAGSNASAYRYSKYNLEIDFPDGWESGEGLFYGTKVITTVHKSGNAVIKIVTNGNAFHRYKKFDNMGEAFSKYINDKILYPMATDTCKSPIIIGNPHRDIINGNKAVVSDFTCGKDPMTYIAVFGNNRTYVIWGFSRLKDKSVMTTIKKSLCTFKIIE</sequence>
<evidence type="ECO:0000256" key="1">
    <source>
        <dbReference type="SAM" id="Phobius"/>
    </source>
</evidence>